<organism evidence="2 3">
    <name type="scientific">Ditylenchus dipsaci</name>
    <dbReference type="NCBI Taxonomy" id="166011"/>
    <lineage>
        <taxon>Eukaryota</taxon>
        <taxon>Metazoa</taxon>
        <taxon>Ecdysozoa</taxon>
        <taxon>Nematoda</taxon>
        <taxon>Chromadorea</taxon>
        <taxon>Rhabditida</taxon>
        <taxon>Tylenchina</taxon>
        <taxon>Tylenchomorpha</taxon>
        <taxon>Sphaerularioidea</taxon>
        <taxon>Anguinidae</taxon>
        <taxon>Anguininae</taxon>
        <taxon>Ditylenchus</taxon>
    </lineage>
</organism>
<dbReference type="Proteomes" id="UP000887574">
    <property type="component" value="Unplaced"/>
</dbReference>
<reference evidence="3" key="1">
    <citation type="submission" date="2022-11" db="UniProtKB">
        <authorList>
            <consortium name="WormBaseParasite"/>
        </authorList>
    </citation>
    <scope>IDENTIFICATION</scope>
</reference>
<evidence type="ECO:0000313" key="2">
    <source>
        <dbReference type="Proteomes" id="UP000887574"/>
    </source>
</evidence>
<evidence type="ECO:0000313" key="3">
    <source>
        <dbReference type="WBParaSite" id="jg6256.1"/>
    </source>
</evidence>
<keyword evidence="1" id="KW-0472">Membrane</keyword>
<dbReference type="WBParaSite" id="jg6256.1">
    <property type="protein sequence ID" value="jg6256.1"/>
    <property type="gene ID" value="jg6256"/>
</dbReference>
<sequence length="176" mass="19763">MGSTGAYNTLRRLTQSSIQYKFQSIVPPPIPSGASRHNSSFSYTDNVGRVKWDEFPIRRSERDLDELTITDDSPAANETFFQKTVKIIKILVPHVGLNILLLSYIAFGALVFTFLEADNELQSRKARLKQILKVYKLIMNETGAICRIGGAGIRGNSSAMIERRMRPLLSVLSRTQ</sequence>
<dbReference type="Gene3D" id="1.10.287.70">
    <property type="match status" value="1"/>
</dbReference>
<feature type="transmembrane region" description="Helical" evidence="1">
    <location>
        <begin position="95"/>
        <end position="115"/>
    </location>
</feature>
<name>A0A915EII6_9BILA</name>
<keyword evidence="2" id="KW-1185">Reference proteome</keyword>
<accession>A0A915EII6</accession>
<dbReference type="AlphaFoldDB" id="A0A915EII6"/>
<keyword evidence="1" id="KW-0812">Transmembrane</keyword>
<keyword evidence="1" id="KW-1133">Transmembrane helix</keyword>
<proteinExistence type="predicted"/>
<evidence type="ECO:0000256" key="1">
    <source>
        <dbReference type="SAM" id="Phobius"/>
    </source>
</evidence>
<protein>
    <submittedName>
        <fullName evidence="3">Uncharacterized protein</fullName>
    </submittedName>
</protein>